<evidence type="ECO:0000313" key="2">
    <source>
        <dbReference type="EMBL" id="KAH3795752.1"/>
    </source>
</evidence>
<evidence type="ECO:0000256" key="1">
    <source>
        <dbReference type="SAM" id="MobiDB-lite"/>
    </source>
</evidence>
<dbReference type="EMBL" id="JAIWYP010000007">
    <property type="protein sequence ID" value="KAH3795752.1"/>
    <property type="molecule type" value="Genomic_DNA"/>
</dbReference>
<proteinExistence type="predicted"/>
<keyword evidence="3" id="KW-1185">Reference proteome</keyword>
<dbReference type="Proteomes" id="UP000828390">
    <property type="component" value="Unassembled WGS sequence"/>
</dbReference>
<organism evidence="2 3">
    <name type="scientific">Dreissena polymorpha</name>
    <name type="common">Zebra mussel</name>
    <name type="synonym">Mytilus polymorpha</name>
    <dbReference type="NCBI Taxonomy" id="45954"/>
    <lineage>
        <taxon>Eukaryota</taxon>
        <taxon>Metazoa</taxon>
        <taxon>Spiralia</taxon>
        <taxon>Lophotrochozoa</taxon>
        <taxon>Mollusca</taxon>
        <taxon>Bivalvia</taxon>
        <taxon>Autobranchia</taxon>
        <taxon>Heteroconchia</taxon>
        <taxon>Euheterodonta</taxon>
        <taxon>Imparidentia</taxon>
        <taxon>Neoheterodontei</taxon>
        <taxon>Myida</taxon>
        <taxon>Dreissenoidea</taxon>
        <taxon>Dreissenidae</taxon>
        <taxon>Dreissena</taxon>
    </lineage>
</organism>
<evidence type="ECO:0000313" key="3">
    <source>
        <dbReference type="Proteomes" id="UP000828390"/>
    </source>
</evidence>
<feature type="region of interest" description="Disordered" evidence="1">
    <location>
        <begin position="81"/>
        <end position="124"/>
    </location>
</feature>
<comment type="caution">
    <text evidence="2">The sequence shown here is derived from an EMBL/GenBank/DDBJ whole genome shotgun (WGS) entry which is preliminary data.</text>
</comment>
<protein>
    <submittedName>
        <fullName evidence="2">Uncharacterized protein</fullName>
    </submittedName>
</protein>
<feature type="compositionally biased region" description="Low complexity" evidence="1">
    <location>
        <begin position="91"/>
        <end position="102"/>
    </location>
</feature>
<sequence>MISQQKQQQSIKSVDVPKRPVNCGPQVNQSAVSDSCGMVFNSLNMLEVPKQAEEEISQNSSQYTPPVSLIIYEGGACCSPTRKEQMQKNPLSQQEVQSSLSQSDDDKDKESTEQGTSSGGPSDSIKICWLQEGSSVVQITVGDLMRNAKWDSGAEITILSSRMYDKLKKAPKKVQDVVMQMAEAETAL</sequence>
<dbReference type="AlphaFoldDB" id="A0A9D4FH59"/>
<gene>
    <name evidence="2" type="ORF">DPMN_149311</name>
</gene>
<name>A0A9D4FH59_DREPO</name>
<feature type="region of interest" description="Disordered" evidence="1">
    <location>
        <begin position="1"/>
        <end position="28"/>
    </location>
</feature>
<accession>A0A9D4FH59</accession>
<reference evidence="2" key="2">
    <citation type="submission" date="2020-11" db="EMBL/GenBank/DDBJ databases">
        <authorList>
            <person name="McCartney M.A."/>
            <person name="Auch B."/>
            <person name="Kono T."/>
            <person name="Mallez S."/>
            <person name="Becker A."/>
            <person name="Gohl D.M."/>
            <person name="Silverstein K.A.T."/>
            <person name="Koren S."/>
            <person name="Bechman K.B."/>
            <person name="Herman A."/>
            <person name="Abrahante J.E."/>
            <person name="Garbe J."/>
        </authorList>
    </citation>
    <scope>NUCLEOTIDE SEQUENCE</scope>
    <source>
        <strain evidence="2">Duluth1</strain>
        <tissue evidence="2">Whole animal</tissue>
    </source>
</reference>
<feature type="compositionally biased region" description="Low complexity" evidence="1">
    <location>
        <begin position="1"/>
        <end position="13"/>
    </location>
</feature>
<reference evidence="2" key="1">
    <citation type="journal article" date="2019" name="bioRxiv">
        <title>The Genome of the Zebra Mussel, Dreissena polymorpha: A Resource for Invasive Species Research.</title>
        <authorList>
            <person name="McCartney M.A."/>
            <person name="Auch B."/>
            <person name="Kono T."/>
            <person name="Mallez S."/>
            <person name="Zhang Y."/>
            <person name="Obille A."/>
            <person name="Becker A."/>
            <person name="Abrahante J.E."/>
            <person name="Garbe J."/>
            <person name="Badalamenti J.P."/>
            <person name="Herman A."/>
            <person name="Mangelson H."/>
            <person name="Liachko I."/>
            <person name="Sullivan S."/>
            <person name="Sone E.D."/>
            <person name="Koren S."/>
            <person name="Silverstein K.A.T."/>
            <person name="Beckman K.B."/>
            <person name="Gohl D.M."/>
        </authorList>
    </citation>
    <scope>NUCLEOTIDE SEQUENCE</scope>
    <source>
        <strain evidence="2">Duluth1</strain>
        <tissue evidence="2">Whole animal</tissue>
    </source>
</reference>